<keyword evidence="2" id="KW-1185">Reference proteome</keyword>
<reference evidence="1 2" key="1">
    <citation type="submission" date="2019-11" db="EMBL/GenBank/DDBJ databases">
        <title>Whole genome sequence of Oryza granulata.</title>
        <authorList>
            <person name="Li W."/>
        </authorList>
    </citation>
    <scope>NUCLEOTIDE SEQUENCE [LARGE SCALE GENOMIC DNA]</scope>
    <source>
        <strain evidence="2">cv. Menghai</strain>
        <tissue evidence="1">Leaf</tissue>
    </source>
</reference>
<evidence type="ECO:0000313" key="2">
    <source>
        <dbReference type="Proteomes" id="UP000479710"/>
    </source>
</evidence>
<gene>
    <name evidence="1" type="ORF">E2562_004562</name>
</gene>
<evidence type="ECO:0000313" key="1">
    <source>
        <dbReference type="EMBL" id="KAF0931435.1"/>
    </source>
</evidence>
<proteinExistence type="predicted"/>
<evidence type="ECO:0008006" key="3">
    <source>
        <dbReference type="Google" id="ProtNLM"/>
    </source>
</evidence>
<organism evidence="1 2">
    <name type="scientific">Oryza meyeriana var. granulata</name>
    <dbReference type="NCBI Taxonomy" id="110450"/>
    <lineage>
        <taxon>Eukaryota</taxon>
        <taxon>Viridiplantae</taxon>
        <taxon>Streptophyta</taxon>
        <taxon>Embryophyta</taxon>
        <taxon>Tracheophyta</taxon>
        <taxon>Spermatophyta</taxon>
        <taxon>Magnoliopsida</taxon>
        <taxon>Liliopsida</taxon>
        <taxon>Poales</taxon>
        <taxon>Poaceae</taxon>
        <taxon>BOP clade</taxon>
        <taxon>Oryzoideae</taxon>
        <taxon>Oryzeae</taxon>
        <taxon>Oryzinae</taxon>
        <taxon>Oryza</taxon>
        <taxon>Oryza meyeriana</taxon>
    </lineage>
</organism>
<sequence>MGSKGVWYLDGVEHMGDEVGWQLEVLGRPLGEADDLQDGVCAGATEKEKDWIGADERASNPEVERTKEEEREGRVVRCTGRARSLGRKEGGAAVVAKH</sequence>
<dbReference type="Proteomes" id="UP000479710">
    <property type="component" value="Unassembled WGS sequence"/>
</dbReference>
<dbReference type="AlphaFoldDB" id="A0A6G1F3M9"/>
<dbReference type="EMBL" id="SPHZ02000001">
    <property type="protein sequence ID" value="KAF0931435.1"/>
    <property type="molecule type" value="Genomic_DNA"/>
</dbReference>
<name>A0A6G1F3M9_9ORYZ</name>
<protein>
    <recommendedName>
        <fullName evidence="3">DUF834 domain-containing protein</fullName>
    </recommendedName>
</protein>
<accession>A0A6G1F3M9</accession>
<comment type="caution">
    <text evidence="1">The sequence shown here is derived from an EMBL/GenBank/DDBJ whole genome shotgun (WGS) entry which is preliminary data.</text>
</comment>